<dbReference type="EMBL" id="BKCJ011070781">
    <property type="protein sequence ID" value="GFC79507.1"/>
    <property type="molecule type" value="Genomic_DNA"/>
</dbReference>
<sequence>PDATGPVPLYEKLKATQPATAHLAETLRHSTLAGATSLAERGAPKGSDGAGPTAALAAAVGAGPGRAPQPGLPHVCALRFFALARHAQLPAPGRRPRR</sequence>
<dbReference type="AlphaFoldDB" id="A0A699R3D7"/>
<protein>
    <submittedName>
        <fullName evidence="2">Uncharacterized protein</fullName>
    </submittedName>
</protein>
<reference evidence="2" key="1">
    <citation type="journal article" date="2019" name="Sci. Rep.">
        <title>Draft genome of Tanacetum cinerariifolium, the natural source of mosquito coil.</title>
        <authorList>
            <person name="Yamashiro T."/>
            <person name="Shiraishi A."/>
            <person name="Satake H."/>
            <person name="Nakayama K."/>
        </authorList>
    </citation>
    <scope>NUCLEOTIDE SEQUENCE</scope>
</reference>
<gene>
    <name evidence="2" type="ORF">Tci_851477</name>
</gene>
<comment type="caution">
    <text evidence="2">The sequence shown here is derived from an EMBL/GenBank/DDBJ whole genome shotgun (WGS) entry which is preliminary data.</text>
</comment>
<evidence type="ECO:0000313" key="2">
    <source>
        <dbReference type="EMBL" id="GFC79507.1"/>
    </source>
</evidence>
<feature type="non-terminal residue" evidence="2">
    <location>
        <position position="1"/>
    </location>
</feature>
<name>A0A699R3D7_TANCI</name>
<accession>A0A699R3D7</accession>
<proteinExistence type="predicted"/>
<feature type="region of interest" description="Disordered" evidence="1">
    <location>
        <begin position="34"/>
        <end position="53"/>
    </location>
</feature>
<evidence type="ECO:0000256" key="1">
    <source>
        <dbReference type="SAM" id="MobiDB-lite"/>
    </source>
</evidence>
<organism evidence="2">
    <name type="scientific">Tanacetum cinerariifolium</name>
    <name type="common">Dalmatian daisy</name>
    <name type="synonym">Chrysanthemum cinerariifolium</name>
    <dbReference type="NCBI Taxonomy" id="118510"/>
    <lineage>
        <taxon>Eukaryota</taxon>
        <taxon>Viridiplantae</taxon>
        <taxon>Streptophyta</taxon>
        <taxon>Embryophyta</taxon>
        <taxon>Tracheophyta</taxon>
        <taxon>Spermatophyta</taxon>
        <taxon>Magnoliopsida</taxon>
        <taxon>eudicotyledons</taxon>
        <taxon>Gunneridae</taxon>
        <taxon>Pentapetalae</taxon>
        <taxon>asterids</taxon>
        <taxon>campanulids</taxon>
        <taxon>Asterales</taxon>
        <taxon>Asteraceae</taxon>
        <taxon>Asteroideae</taxon>
        <taxon>Anthemideae</taxon>
        <taxon>Anthemidinae</taxon>
        <taxon>Tanacetum</taxon>
    </lineage>
</organism>